<dbReference type="Proteomes" id="UP000077421">
    <property type="component" value="Unassembled WGS sequence"/>
</dbReference>
<dbReference type="STRING" id="1765683.B2M26_03595"/>
<comment type="caution">
    <text evidence="2">The sequence shown here is derived from an EMBL/GenBank/DDBJ whole genome shotgun (WGS) entry which is preliminary data.</text>
</comment>
<name>A0A162S9A9_9BACL</name>
<dbReference type="EMBL" id="LSUQ01000006">
    <property type="protein sequence ID" value="OAG94859.1"/>
    <property type="molecule type" value="Genomic_DNA"/>
</dbReference>
<sequence length="161" mass="18171">MQVIPAAVGQSDGLLVFWDDQPELGLLFPRSAEVVADVRFGAGRLDSNDCLILYLFIGEQTVELYLPEMLPTRFDQTAAVWVLLCAWDPQALKIRYGETPGDRSKESMLLLPKLEGERLLDRLRQFVAQSKGQAESDVSGDAAPEWIDRLQELLSEIEHRR</sequence>
<proteinExistence type="predicted"/>
<organism evidence="2 4">
    <name type="scientific">Ferroacidibacillus organovorans</name>
    <dbReference type="NCBI Taxonomy" id="1765683"/>
    <lineage>
        <taxon>Bacteria</taxon>
        <taxon>Bacillati</taxon>
        <taxon>Bacillota</taxon>
        <taxon>Bacilli</taxon>
        <taxon>Bacillales</taxon>
        <taxon>Alicyclobacillaceae</taxon>
        <taxon>Ferroacidibacillus</taxon>
    </lineage>
</organism>
<reference evidence="2 4" key="2">
    <citation type="submission" date="2017-02" db="EMBL/GenBank/DDBJ databases">
        <title>Draft genome of Acidibacillus ferrooxidans Huett2.</title>
        <authorList>
            <person name="Schopf S."/>
        </authorList>
    </citation>
    <scope>NUCLEOTIDE SEQUENCE [LARGE SCALE GENOMIC DNA]</scope>
    <source>
        <strain evidence="2 4">Huett2</strain>
    </source>
</reference>
<evidence type="ECO:0000313" key="3">
    <source>
        <dbReference type="Proteomes" id="UP000077421"/>
    </source>
</evidence>
<dbReference type="OrthoDB" id="2990189at2"/>
<dbReference type="RefSeq" id="WP_067561726.1">
    <property type="nucleotide sequence ID" value="NZ_LSUQ01000006.1"/>
</dbReference>
<gene>
    <name evidence="1" type="ORF">AYW79_03650</name>
    <name evidence="2" type="ORF">B2M26_03595</name>
</gene>
<evidence type="ECO:0000313" key="2">
    <source>
        <dbReference type="EMBL" id="OPG16995.1"/>
    </source>
</evidence>
<dbReference type="Proteomes" id="UP000190229">
    <property type="component" value="Unassembled WGS sequence"/>
</dbReference>
<evidence type="ECO:0000313" key="1">
    <source>
        <dbReference type="EMBL" id="OAG94859.1"/>
    </source>
</evidence>
<protein>
    <submittedName>
        <fullName evidence="2">Uncharacterized protein</fullName>
    </submittedName>
</protein>
<keyword evidence="4" id="KW-1185">Reference proteome</keyword>
<evidence type="ECO:0000313" key="4">
    <source>
        <dbReference type="Proteomes" id="UP000190229"/>
    </source>
</evidence>
<dbReference type="AlphaFoldDB" id="A0A162S9A9"/>
<accession>A0A162S9A9</accession>
<dbReference type="EMBL" id="MWPS01000009">
    <property type="protein sequence ID" value="OPG16995.1"/>
    <property type="molecule type" value="Genomic_DNA"/>
</dbReference>
<reference evidence="1 3" key="1">
    <citation type="submission" date="2016-02" db="EMBL/GenBank/DDBJ databases">
        <title>Draft genome sequence of Acidibacillus ferrooxidans SLC66.</title>
        <authorList>
            <person name="Oliveira G."/>
            <person name="Nancucheo I."/>
            <person name="Dall'Agnol H."/>
            <person name="Johnson B."/>
            <person name="Oliveira R."/>
            <person name="Nunes G.L."/>
            <person name="Tzotzos G."/>
            <person name="Orellana S.C."/>
            <person name="Salim A.C."/>
            <person name="Araujo F.M."/>
        </authorList>
    </citation>
    <scope>NUCLEOTIDE SEQUENCE [LARGE SCALE GENOMIC DNA]</scope>
    <source>
        <strain evidence="1 3">SLC66</strain>
    </source>
</reference>